<dbReference type="PIRSF" id="PIRSF005610">
    <property type="entry name" value="SirB"/>
    <property type="match status" value="1"/>
</dbReference>
<reference evidence="2 3" key="2">
    <citation type="submission" date="2014-09" db="EMBL/GenBank/DDBJ databases">
        <authorList>
            <consortium name="NBRP consortium"/>
            <person name="Sawabe T."/>
            <person name="Meirelles P."/>
            <person name="Nakanishi M."/>
            <person name="Sayaka M."/>
            <person name="Hattori M."/>
            <person name="Ohkuma M."/>
        </authorList>
    </citation>
    <scope>NUCLEOTIDE SEQUENCE [LARGE SCALE GENOMIC DNA]</scope>
    <source>
        <strain evidence="2 3">JCM 19240</strain>
    </source>
</reference>
<dbReference type="OrthoDB" id="5588650at2"/>
<keyword evidence="1" id="KW-0472">Membrane</keyword>
<sequence>MYTLLLKTHVTLALLSFISFIIRAWWGFSHSALVENKFALVIHQVLTAFMLLSAAGLCMTIGQFPISNPWLTEKLSLFVVYAISTMVIFQFPLAKRTRFVVMLITCGIWLTIFTIGKAHVPLLLGQ</sequence>
<keyword evidence="1" id="KW-0812">Transmembrane</keyword>
<keyword evidence="3" id="KW-1185">Reference proteome</keyword>
<name>A0A090SWG7_9VIBR</name>
<dbReference type="AlphaFoldDB" id="A0A090SWG7"/>
<dbReference type="InterPro" id="IPR007360">
    <property type="entry name" value="SirB"/>
</dbReference>
<proteinExistence type="predicted"/>
<protein>
    <submittedName>
        <fullName evidence="2">Protein sirB2</fullName>
    </submittedName>
</protein>
<dbReference type="GO" id="GO:0005886">
    <property type="term" value="C:plasma membrane"/>
    <property type="evidence" value="ECO:0007669"/>
    <property type="project" value="TreeGrafter"/>
</dbReference>
<organism evidence="2 3">
    <name type="scientific">Vibrio maritimus</name>
    <dbReference type="NCBI Taxonomy" id="990268"/>
    <lineage>
        <taxon>Bacteria</taxon>
        <taxon>Pseudomonadati</taxon>
        <taxon>Pseudomonadota</taxon>
        <taxon>Gammaproteobacteria</taxon>
        <taxon>Vibrionales</taxon>
        <taxon>Vibrionaceae</taxon>
        <taxon>Vibrio</taxon>
    </lineage>
</organism>
<gene>
    <name evidence="2" type="ORF">JCM19240_5437</name>
</gene>
<evidence type="ECO:0000313" key="3">
    <source>
        <dbReference type="Proteomes" id="UP000029224"/>
    </source>
</evidence>
<dbReference type="PANTHER" id="PTHR39594:SF1">
    <property type="entry name" value="PROTEIN YCHQ"/>
    <property type="match status" value="1"/>
</dbReference>
<evidence type="ECO:0000256" key="1">
    <source>
        <dbReference type="SAM" id="Phobius"/>
    </source>
</evidence>
<accession>A0A090SWG7</accession>
<feature type="transmembrane region" description="Helical" evidence="1">
    <location>
        <begin position="6"/>
        <end position="26"/>
    </location>
</feature>
<comment type="caution">
    <text evidence="2">The sequence shown here is derived from an EMBL/GenBank/DDBJ whole genome shotgun (WGS) entry which is preliminary data.</text>
</comment>
<dbReference type="PANTHER" id="PTHR39594">
    <property type="entry name" value="PROTEIN YCHQ"/>
    <property type="match status" value="1"/>
</dbReference>
<feature type="transmembrane region" description="Helical" evidence="1">
    <location>
        <begin position="75"/>
        <end position="93"/>
    </location>
</feature>
<reference evidence="2 3" key="1">
    <citation type="submission" date="2014-09" db="EMBL/GenBank/DDBJ databases">
        <title>Vibrio maritimus JCM 19240. (C210) whole genome shotgun sequence.</title>
        <authorList>
            <person name="Sawabe T."/>
            <person name="Meirelles P."/>
            <person name="Nakanishi M."/>
            <person name="Sayaka M."/>
            <person name="Hattori M."/>
            <person name="Ohkuma M."/>
        </authorList>
    </citation>
    <scope>NUCLEOTIDE SEQUENCE [LARGE SCALE GENOMIC DNA]</scope>
    <source>
        <strain evidence="2 3">JCM 19240</strain>
    </source>
</reference>
<dbReference type="Proteomes" id="UP000029224">
    <property type="component" value="Unassembled WGS sequence"/>
</dbReference>
<dbReference type="EMBL" id="BBMT01000001">
    <property type="protein sequence ID" value="GAL32006.1"/>
    <property type="molecule type" value="Genomic_DNA"/>
</dbReference>
<feature type="transmembrane region" description="Helical" evidence="1">
    <location>
        <begin position="38"/>
        <end position="63"/>
    </location>
</feature>
<keyword evidence="1" id="KW-1133">Transmembrane helix</keyword>
<dbReference type="Pfam" id="PF04247">
    <property type="entry name" value="SirB"/>
    <property type="match status" value="1"/>
</dbReference>
<feature type="transmembrane region" description="Helical" evidence="1">
    <location>
        <begin position="100"/>
        <end position="120"/>
    </location>
</feature>
<evidence type="ECO:0000313" key="2">
    <source>
        <dbReference type="EMBL" id="GAL32006.1"/>
    </source>
</evidence>